<keyword evidence="1" id="KW-1133">Transmembrane helix</keyword>
<gene>
    <name evidence="2" type="ORF">A2W32_04025</name>
</gene>
<proteinExistence type="predicted"/>
<feature type="transmembrane region" description="Helical" evidence="1">
    <location>
        <begin position="58"/>
        <end position="80"/>
    </location>
</feature>
<name>A0A1F4V2F6_UNCKA</name>
<accession>A0A1F4V2F6</accession>
<evidence type="ECO:0000313" key="3">
    <source>
        <dbReference type="Proteomes" id="UP000177371"/>
    </source>
</evidence>
<dbReference type="EMBL" id="MEUT01000024">
    <property type="protein sequence ID" value="OGC51339.1"/>
    <property type="molecule type" value="Genomic_DNA"/>
</dbReference>
<dbReference type="AlphaFoldDB" id="A0A1F4V2F6"/>
<protein>
    <submittedName>
        <fullName evidence="2">Uncharacterized protein</fullName>
    </submittedName>
</protein>
<evidence type="ECO:0000313" key="2">
    <source>
        <dbReference type="EMBL" id="OGC51339.1"/>
    </source>
</evidence>
<reference evidence="2 3" key="1">
    <citation type="journal article" date="2016" name="Nat. Commun.">
        <title>Thousands of microbial genomes shed light on interconnected biogeochemical processes in an aquifer system.</title>
        <authorList>
            <person name="Anantharaman K."/>
            <person name="Brown C.T."/>
            <person name="Hug L.A."/>
            <person name="Sharon I."/>
            <person name="Castelle C.J."/>
            <person name="Probst A.J."/>
            <person name="Thomas B.C."/>
            <person name="Singh A."/>
            <person name="Wilkins M.J."/>
            <person name="Karaoz U."/>
            <person name="Brodie E.L."/>
            <person name="Williams K.H."/>
            <person name="Hubbard S.S."/>
            <person name="Banfield J.F."/>
        </authorList>
    </citation>
    <scope>NUCLEOTIDE SEQUENCE [LARGE SCALE GENOMIC DNA]</scope>
</reference>
<feature type="transmembrane region" description="Helical" evidence="1">
    <location>
        <begin position="136"/>
        <end position="156"/>
    </location>
</feature>
<sequence>MLLTPHTLVGVALGMAISNPILAIPASFASHFIGDLVPHWDFYSKTTKEQRIRGWRPLALMFDLGIGIAVGVTATLYALWVLHDQNMALRIFACGVAAVLPDVLEAPHIYMHEDWEFLKPLYRLQSRLQFQAPLPWGLLTQAVVMVVSFLTIVRLVK</sequence>
<dbReference type="Proteomes" id="UP000177371">
    <property type="component" value="Unassembled WGS sequence"/>
</dbReference>
<keyword evidence="1" id="KW-0812">Transmembrane</keyword>
<comment type="caution">
    <text evidence="2">The sequence shown here is derived from an EMBL/GenBank/DDBJ whole genome shotgun (WGS) entry which is preliminary data.</text>
</comment>
<keyword evidence="1" id="KW-0472">Membrane</keyword>
<organism evidence="2 3">
    <name type="scientific">candidate division WWE3 bacterium RBG_16_37_10</name>
    <dbReference type="NCBI Taxonomy" id="1802610"/>
    <lineage>
        <taxon>Bacteria</taxon>
        <taxon>Katanobacteria</taxon>
    </lineage>
</organism>
<feature type="transmembrane region" description="Helical" evidence="1">
    <location>
        <begin position="12"/>
        <end position="37"/>
    </location>
</feature>
<evidence type="ECO:0000256" key="1">
    <source>
        <dbReference type="SAM" id="Phobius"/>
    </source>
</evidence>
<dbReference type="STRING" id="1802610.A2W32_04025"/>